<dbReference type="InterPro" id="IPR043502">
    <property type="entry name" value="DNA/RNA_pol_sf"/>
</dbReference>
<evidence type="ECO:0000256" key="4">
    <source>
        <dbReference type="RuleBase" id="RU363062"/>
    </source>
</evidence>
<evidence type="ECO:0000256" key="3">
    <source>
        <dbReference type="ARBA" id="ARBA00022953"/>
    </source>
</evidence>
<feature type="domain" description="RdRp catalytic" evidence="5">
    <location>
        <begin position="391"/>
        <end position="516"/>
    </location>
</feature>
<keyword evidence="3 4" id="KW-0693">Viral RNA replication</keyword>
<keyword evidence="4" id="KW-0696">RNA-directed RNA polymerase</keyword>
<proteinExistence type="predicted"/>
<dbReference type="EC" id="2.7.7.48" evidence="4"/>
<keyword evidence="4" id="KW-0547">Nucleotide-binding</keyword>
<name>A0A8K1WRT4_9VIRU</name>
<dbReference type="PROSITE" id="PS50507">
    <property type="entry name" value="RDRP_SSRNA_POS"/>
    <property type="match status" value="1"/>
</dbReference>
<dbReference type="InterPro" id="IPR007094">
    <property type="entry name" value="RNA-dir_pol_PSvirus"/>
</dbReference>
<protein>
    <recommendedName>
        <fullName evidence="4">RNA-directed RNA polymerase</fullName>
        <ecNumber evidence="4">2.7.7.48</ecNumber>
    </recommendedName>
</protein>
<accession>A0A8K1WRT4</accession>
<dbReference type="InterPro" id="IPR002166">
    <property type="entry name" value="RNA_pol_HCV"/>
</dbReference>
<sequence length="744" mass="84253">MRPRVILPRLVAAIPRIPARTAMNVMTSMQTRVLNLVPTPLPGLSSIKVKRPLACHVALDHEHLRASLGLSHDDQEITFRPLPDPAENSRELPLHRIVCHQCQSPRKKQLLLAEHIPVAKKFARALDLRAQIQKLFAKIVIYLATPLMDLALMPQRLIHQPHRLTVVQECIRVLAMDPIKQEKALLKLLLTMSPQTKVSLGSLMRKCVRISQTREKMLSLCSILKLGALSSHTSHTTGTLMVSKKYLPPAYRCSKDSSQIHLSPLNLAVALFLCVEMSPYLPEIVQPLKFQDWCSRYPVNRQRMFRLARENCRNSYDLTRKDAIIKCFLKIEQASKNTDPRNISPRTDAFLAELGPYVSAFEHEAKNLPFLVKGLSPRSRNKQLGWLLDYPLFAETDFSRFDMSISAEMIFDLEIATFAAFMPNEDDHYMLTALALSLQTKGVSQAGLYYEVVGTRASGDAHTSIGNGIQNYFVTWNALAMYGHITRGGETFRAWRSVHEGDDGIIAFHPDVAPTLNNGLLFSQCLGFSLKVDIYNDINDTSFCGMYLYTDGRRVYSYSDPFRTMSKLHTILAAGDNRTLAVAKCLSILYLNPATPIITEYCRMVIRTVAPMLNTRGQIIPVALQSIKREDRNLNARNILRYYQYTAGLKVRGRMAKQRNPSATNQAFIDVVSKYISSLHDIPDCAPYFSHRTGIGLRALHEYDEYLKGLTYLPAQLPPIPYNEFVLDGEHDHLYFDRDHLARG</sequence>
<dbReference type="GO" id="GO:0003723">
    <property type="term" value="F:RNA binding"/>
    <property type="evidence" value="ECO:0007669"/>
    <property type="project" value="InterPro"/>
</dbReference>
<dbReference type="Pfam" id="PF00998">
    <property type="entry name" value="RdRP_3"/>
    <property type="match status" value="1"/>
</dbReference>
<organism evidence="6">
    <name type="scientific">Riboviria sp</name>
    <dbReference type="NCBI Taxonomy" id="2585031"/>
    <lineage>
        <taxon>Viruses</taxon>
        <taxon>Riboviria</taxon>
    </lineage>
</organism>
<keyword evidence="1 4" id="KW-0808">Transferase</keyword>
<dbReference type="GO" id="GO:0000166">
    <property type="term" value="F:nucleotide binding"/>
    <property type="evidence" value="ECO:0007669"/>
    <property type="project" value="UniProtKB-KW"/>
</dbReference>
<evidence type="ECO:0000256" key="1">
    <source>
        <dbReference type="ARBA" id="ARBA00022679"/>
    </source>
</evidence>
<dbReference type="GO" id="GO:0003968">
    <property type="term" value="F:RNA-directed RNA polymerase activity"/>
    <property type="evidence" value="ECO:0007669"/>
    <property type="project" value="UniProtKB-KW"/>
</dbReference>
<dbReference type="SUPFAM" id="SSF56672">
    <property type="entry name" value="DNA/RNA polymerases"/>
    <property type="match status" value="1"/>
</dbReference>
<evidence type="ECO:0000259" key="5">
    <source>
        <dbReference type="PROSITE" id="PS50507"/>
    </source>
</evidence>
<evidence type="ECO:0000313" key="6">
    <source>
        <dbReference type="EMBL" id="UGO57517.1"/>
    </source>
</evidence>
<dbReference type="GO" id="GO:0039694">
    <property type="term" value="P:viral RNA genome replication"/>
    <property type="evidence" value="ECO:0007669"/>
    <property type="project" value="InterPro"/>
</dbReference>
<keyword evidence="2 4" id="KW-0548">Nucleotidyltransferase</keyword>
<evidence type="ECO:0000256" key="2">
    <source>
        <dbReference type="ARBA" id="ARBA00022695"/>
    </source>
</evidence>
<comment type="catalytic activity">
    <reaction evidence="4">
        <text>RNA(n) + a ribonucleoside 5'-triphosphate = RNA(n+1) + diphosphate</text>
        <dbReference type="Rhea" id="RHEA:21248"/>
        <dbReference type="Rhea" id="RHEA-COMP:14527"/>
        <dbReference type="Rhea" id="RHEA-COMP:17342"/>
        <dbReference type="ChEBI" id="CHEBI:33019"/>
        <dbReference type="ChEBI" id="CHEBI:61557"/>
        <dbReference type="ChEBI" id="CHEBI:140395"/>
        <dbReference type="EC" id="2.7.7.48"/>
    </reaction>
</comment>
<reference evidence="6" key="1">
    <citation type="submission" date="2020-11" db="EMBL/GenBank/DDBJ databases">
        <title>RNA virus dark matter in the feces of wild birds.</title>
        <authorList>
            <person name="Lu X."/>
            <person name="Yang X.S."/>
            <person name="Zhang W."/>
        </authorList>
    </citation>
    <scope>NUCLEOTIDE SEQUENCE</scope>
    <source>
        <strain evidence="6">Redstart169con71</strain>
    </source>
</reference>
<dbReference type="EMBL" id="MW239472">
    <property type="protein sequence ID" value="UGO57517.1"/>
    <property type="molecule type" value="Genomic_RNA"/>
</dbReference>